<accession>A0A1X7S0X0</accession>
<evidence type="ECO:0000256" key="4">
    <source>
        <dbReference type="ARBA" id="ARBA00023163"/>
    </source>
</evidence>
<dbReference type="EMBL" id="LT853699">
    <property type="protein sequence ID" value="SMQ53333.1"/>
    <property type="molecule type" value="Genomic_DNA"/>
</dbReference>
<evidence type="ECO:0000256" key="6">
    <source>
        <dbReference type="SAM" id="MobiDB-lite"/>
    </source>
</evidence>
<dbReference type="AlphaFoldDB" id="A0A1X7S0X0"/>
<keyword evidence="3" id="KW-0240">DNA-directed RNA polymerase</keyword>
<dbReference type="Pfam" id="PF06870">
    <property type="entry name" value="RNA_pol_I_A49"/>
    <property type="match status" value="1"/>
</dbReference>
<dbReference type="GO" id="GO:0003677">
    <property type="term" value="F:DNA binding"/>
    <property type="evidence" value="ECO:0007669"/>
    <property type="project" value="InterPro"/>
</dbReference>
<dbReference type="GO" id="GO:0000428">
    <property type="term" value="C:DNA-directed RNA polymerase complex"/>
    <property type="evidence" value="ECO:0007669"/>
    <property type="project" value="UniProtKB-KW"/>
</dbReference>
<dbReference type="InterPro" id="IPR009668">
    <property type="entry name" value="RNA_pol-assoc_fac_A49-like"/>
</dbReference>
<name>A0A1X7S0X0_ZYMT9</name>
<evidence type="ECO:0000256" key="1">
    <source>
        <dbReference type="ARBA" id="ARBA00004604"/>
    </source>
</evidence>
<dbReference type="Proteomes" id="UP000215127">
    <property type="component" value="Chromosome 8"/>
</dbReference>
<proteinExistence type="inferred from homology"/>
<keyword evidence="5" id="KW-0539">Nucleus</keyword>
<keyword evidence="4" id="KW-0804">Transcription</keyword>
<evidence type="ECO:0000313" key="7">
    <source>
        <dbReference type="EMBL" id="SMQ53333.1"/>
    </source>
</evidence>
<sequence>MNMAEKENKKRKRQSNGVDTPSKKVAVDGTISVSYNDENGIHPVLLSAPGVNAPKVPFKAYTKPVSAKHAGKDVTPKTHEVLLQSSKHPRLDYTAAPSSLDQHLSHYIAVFDPEAKKLEVTPAYHLNLRSALRSEAIEEDQDKLSYARQREELGREFGTKKAKKAIASKTENAITNPNDTKGKGKVTDVQSAILDNVADATIGSTTQKNEQDADALLASKPIPKPNLAASSVEEVYPLKTLIPANDLRLVPIKDWQDKGRASEAVEFRHRVPASKLQPLLKLGDTSKLSALRYLTLLLEFHDACTSGGRDSAKKVPKRDTLAKKLEAWSPALVDSVRKRFTNDSGNEIAKWHLDKLYTHICALSLYIDDWVTDTSLLKDDLKLETKAISQYFLELGCKVAAPTEAERTRLNMGKAQAKVTRMAKLKLPLEFPKPRVGRRS</sequence>
<comment type="subcellular location">
    <subcellularLocation>
        <location evidence="1">Nucleus</location>
        <location evidence="1">Nucleolus</location>
    </subcellularLocation>
</comment>
<evidence type="ECO:0000313" key="8">
    <source>
        <dbReference type="Proteomes" id="UP000215127"/>
    </source>
</evidence>
<feature type="region of interest" description="Disordered" evidence="6">
    <location>
        <begin position="1"/>
        <end position="26"/>
    </location>
</feature>
<dbReference type="GO" id="GO:0006351">
    <property type="term" value="P:DNA-templated transcription"/>
    <property type="evidence" value="ECO:0007669"/>
    <property type="project" value="InterPro"/>
</dbReference>
<evidence type="ECO:0000256" key="2">
    <source>
        <dbReference type="ARBA" id="ARBA00009430"/>
    </source>
</evidence>
<dbReference type="PANTHER" id="PTHR14440">
    <property type="entry name" value="DNA-DIRECTED RNA POLYMERASE I SUBUNIT RPA49"/>
    <property type="match status" value="1"/>
</dbReference>
<protein>
    <recommendedName>
        <fullName evidence="9">DNA-directed RNA polymerase I subunit RPA49</fullName>
    </recommendedName>
</protein>
<dbReference type="GO" id="GO:0005730">
    <property type="term" value="C:nucleolus"/>
    <property type="evidence" value="ECO:0007669"/>
    <property type="project" value="UniProtKB-SubCell"/>
</dbReference>
<reference evidence="7 8" key="1">
    <citation type="submission" date="2016-06" db="EMBL/GenBank/DDBJ databases">
        <authorList>
            <person name="Kjaerup R.B."/>
            <person name="Dalgaard T.S."/>
            <person name="Juul-Madsen H.R."/>
        </authorList>
    </citation>
    <scope>NUCLEOTIDE SEQUENCE [LARGE SCALE GENOMIC DNA]</scope>
</reference>
<keyword evidence="8" id="KW-1185">Reference proteome</keyword>
<evidence type="ECO:0008006" key="9">
    <source>
        <dbReference type="Google" id="ProtNLM"/>
    </source>
</evidence>
<organism evidence="7 8">
    <name type="scientific">Zymoseptoria tritici (strain ST99CH_3D7)</name>
    <dbReference type="NCBI Taxonomy" id="1276538"/>
    <lineage>
        <taxon>Eukaryota</taxon>
        <taxon>Fungi</taxon>
        <taxon>Dikarya</taxon>
        <taxon>Ascomycota</taxon>
        <taxon>Pezizomycotina</taxon>
        <taxon>Dothideomycetes</taxon>
        <taxon>Dothideomycetidae</taxon>
        <taxon>Mycosphaerellales</taxon>
        <taxon>Mycosphaerellaceae</taxon>
        <taxon>Zymoseptoria</taxon>
    </lineage>
</organism>
<gene>
    <name evidence="7" type="ORF">ZT3D7_G8486</name>
</gene>
<comment type="similarity">
    <text evidence="2">Belongs to the eukaryotic RPA49/POLR1E RNA polymerase subunit family.</text>
</comment>
<evidence type="ECO:0000256" key="3">
    <source>
        <dbReference type="ARBA" id="ARBA00022478"/>
    </source>
</evidence>
<dbReference type="STRING" id="1276538.A0A1X7S0X0"/>
<evidence type="ECO:0000256" key="5">
    <source>
        <dbReference type="ARBA" id="ARBA00023242"/>
    </source>
</evidence>